<dbReference type="InParanoid" id="W0RMU6"/>
<evidence type="ECO:0000256" key="1">
    <source>
        <dbReference type="SAM" id="MobiDB-lite"/>
    </source>
</evidence>
<reference evidence="2" key="1">
    <citation type="submission" date="2013-12" db="EMBL/GenBank/DDBJ databases">
        <authorList>
            <person name="DeBruyn J.M."/>
            <person name="Radosevich M."/>
            <person name="Wommack K.Eric."/>
            <person name="Polson S."/>
            <person name="Hauser L.J."/>
            <person name="Fawaz M.N."/>
            <person name="Korlach J."/>
            <person name="Tsai Y.-C."/>
        </authorList>
    </citation>
    <scope>NUCLEOTIDE SEQUENCE</scope>
    <source>
        <strain evidence="2">KBS708</strain>
        <plasmid evidence="2">1</plasmid>
    </source>
</reference>
<dbReference type="KEGG" id="gba:J421_4634"/>
<keyword evidence="4" id="KW-1185">Reference proteome</keyword>
<dbReference type="RefSeq" id="WP_148306495.1">
    <property type="nucleotide sequence ID" value="NZ_CP007129.1"/>
</dbReference>
<gene>
    <name evidence="2" type="ORF">J421_4566</name>
    <name evidence="3" type="ORF">J421_4634</name>
</gene>
<dbReference type="Proteomes" id="UP000019151">
    <property type="component" value="Plasmid 1"/>
</dbReference>
<keyword evidence="2" id="KW-0614">Plasmid</keyword>
<dbReference type="KEGG" id="gba:J421_4566"/>
<reference evidence="2 4" key="2">
    <citation type="journal article" date="2014" name="Genome Announc.">
        <title>Genome Sequence and Methylome of Soil Bacterium Gemmatirosa kalamazoonensis KBS708T, a Member of the Rarely Cultivated Gemmatimonadetes Phylum.</title>
        <authorList>
            <person name="Debruyn J.M."/>
            <person name="Radosevich M."/>
            <person name="Wommack K.E."/>
            <person name="Polson S.W."/>
            <person name="Hauser L.J."/>
            <person name="Fawaz M.N."/>
            <person name="Korlach J."/>
            <person name="Tsai Y.C."/>
        </authorList>
    </citation>
    <scope>NUCLEOTIDE SEQUENCE [LARGE SCALE GENOMIC DNA]</scope>
    <source>
        <strain evidence="2 4">KBS708</strain>
        <plasmid evidence="2">1</plasmid>
        <plasmid evidence="4">Plasmid 1</plasmid>
    </source>
</reference>
<dbReference type="EMBL" id="CP007129">
    <property type="protein sequence ID" value="AHG92169.1"/>
    <property type="molecule type" value="Genomic_DNA"/>
</dbReference>
<dbReference type="HOGENOM" id="CLU_2105450_0_0_0"/>
<name>W0RMU6_9BACT</name>
<sequence>MDGLLPTTDGAPARATSDDPPPHPPAPARRRLTIRERVDRELRGALVLSVAGLPRRPSERIDDIARGRVRPAGKLPNALEDIASGGAQRERVKQHLVAAVLRAVDLTFDAVTEAA</sequence>
<accession>W0RMU6</accession>
<protein>
    <submittedName>
        <fullName evidence="2">Uncharacterized protein</fullName>
    </submittedName>
</protein>
<evidence type="ECO:0000313" key="3">
    <source>
        <dbReference type="EMBL" id="AHG92169.1"/>
    </source>
</evidence>
<geneLocation type="plasmid" evidence="2 4">
    <name>1</name>
</geneLocation>
<evidence type="ECO:0000313" key="2">
    <source>
        <dbReference type="EMBL" id="AHG92101.1"/>
    </source>
</evidence>
<organism evidence="2 4">
    <name type="scientific">Gemmatirosa kalamazoonensis</name>
    <dbReference type="NCBI Taxonomy" id="861299"/>
    <lineage>
        <taxon>Bacteria</taxon>
        <taxon>Pseudomonadati</taxon>
        <taxon>Gemmatimonadota</taxon>
        <taxon>Gemmatimonadia</taxon>
        <taxon>Gemmatimonadales</taxon>
        <taxon>Gemmatimonadaceae</taxon>
        <taxon>Gemmatirosa</taxon>
    </lineage>
</organism>
<dbReference type="AlphaFoldDB" id="W0RMU6"/>
<dbReference type="EMBL" id="CP007129">
    <property type="protein sequence ID" value="AHG92101.1"/>
    <property type="molecule type" value="Genomic_DNA"/>
</dbReference>
<evidence type="ECO:0000313" key="4">
    <source>
        <dbReference type="Proteomes" id="UP000019151"/>
    </source>
</evidence>
<proteinExistence type="predicted"/>
<feature type="region of interest" description="Disordered" evidence="1">
    <location>
        <begin position="1"/>
        <end position="33"/>
    </location>
</feature>